<accession>A0A2M3ZLB1</accession>
<dbReference type="AlphaFoldDB" id="A0A2M3ZLB1"/>
<proteinExistence type="predicted"/>
<sequence length="69" mass="7741">MVVARPPKCRLALPLVSWLTVRRAMNHQYRSPSKPQHLLSSVLWLGVFPVACTSNFPAVCVEVNVRVDV</sequence>
<reference evidence="1" key="1">
    <citation type="submission" date="2018-01" db="EMBL/GenBank/DDBJ databases">
        <title>An insight into the sialome of Amazonian anophelines.</title>
        <authorList>
            <person name="Ribeiro J.M."/>
            <person name="Scarpassa V."/>
            <person name="Calvo E."/>
        </authorList>
    </citation>
    <scope>NUCLEOTIDE SEQUENCE</scope>
    <source>
        <tissue evidence="1">Salivary glands</tissue>
    </source>
</reference>
<name>A0A2M3ZLB1_9DIPT</name>
<evidence type="ECO:0000313" key="1">
    <source>
        <dbReference type="EMBL" id="MBW29285.1"/>
    </source>
</evidence>
<protein>
    <submittedName>
        <fullName evidence="1">Uncharacterized protein</fullName>
    </submittedName>
</protein>
<organism evidence="1">
    <name type="scientific">Anopheles braziliensis</name>
    <dbReference type="NCBI Taxonomy" id="58242"/>
    <lineage>
        <taxon>Eukaryota</taxon>
        <taxon>Metazoa</taxon>
        <taxon>Ecdysozoa</taxon>
        <taxon>Arthropoda</taxon>
        <taxon>Hexapoda</taxon>
        <taxon>Insecta</taxon>
        <taxon>Pterygota</taxon>
        <taxon>Neoptera</taxon>
        <taxon>Endopterygota</taxon>
        <taxon>Diptera</taxon>
        <taxon>Nematocera</taxon>
        <taxon>Culicoidea</taxon>
        <taxon>Culicidae</taxon>
        <taxon>Anophelinae</taxon>
        <taxon>Anopheles</taxon>
    </lineage>
</organism>
<dbReference type="EMBL" id="GGFM01008534">
    <property type="protein sequence ID" value="MBW29285.1"/>
    <property type="molecule type" value="Transcribed_RNA"/>
</dbReference>